<dbReference type="EC" id="2.7.11.1" evidence="1"/>
<dbReference type="Gramene" id="PRQ58113">
    <property type="protein sequence ID" value="PRQ58113"/>
    <property type="gene ID" value="RchiOBHm_Chr1g0355671"/>
</dbReference>
<evidence type="ECO:0000313" key="1">
    <source>
        <dbReference type="EMBL" id="PRQ58113.1"/>
    </source>
</evidence>
<keyword evidence="1" id="KW-0418">Kinase</keyword>
<protein>
    <submittedName>
        <fullName evidence="1">Putative non-specific serine/threonine protein kinase</fullName>
        <ecNumber evidence="1">2.7.11.1</ecNumber>
    </submittedName>
</protein>
<dbReference type="EMBL" id="PDCK01000039">
    <property type="protein sequence ID" value="PRQ58113.1"/>
    <property type="molecule type" value="Genomic_DNA"/>
</dbReference>
<proteinExistence type="predicted"/>
<dbReference type="Proteomes" id="UP000238479">
    <property type="component" value="Chromosome 1"/>
</dbReference>
<keyword evidence="1" id="KW-0723">Serine/threonine-protein kinase</keyword>
<dbReference type="AlphaFoldDB" id="A0A2P6SHG1"/>
<dbReference type="PANTHER" id="PTHR48055:SF55">
    <property type="entry name" value="PROTEIN KINASE DOMAIN-CONTAINING PROTEIN"/>
    <property type="match status" value="1"/>
</dbReference>
<dbReference type="OMA" id="GLICTRE"/>
<dbReference type="Gene3D" id="1.10.510.10">
    <property type="entry name" value="Transferase(Phosphotransferase) domain 1"/>
    <property type="match status" value="1"/>
</dbReference>
<accession>A0A2P6SHG1</accession>
<organism evidence="1 2">
    <name type="scientific">Rosa chinensis</name>
    <name type="common">China rose</name>
    <dbReference type="NCBI Taxonomy" id="74649"/>
    <lineage>
        <taxon>Eukaryota</taxon>
        <taxon>Viridiplantae</taxon>
        <taxon>Streptophyta</taxon>
        <taxon>Embryophyta</taxon>
        <taxon>Tracheophyta</taxon>
        <taxon>Spermatophyta</taxon>
        <taxon>Magnoliopsida</taxon>
        <taxon>eudicotyledons</taxon>
        <taxon>Gunneridae</taxon>
        <taxon>Pentapetalae</taxon>
        <taxon>rosids</taxon>
        <taxon>fabids</taxon>
        <taxon>Rosales</taxon>
        <taxon>Rosaceae</taxon>
        <taxon>Rosoideae</taxon>
        <taxon>Rosoideae incertae sedis</taxon>
        <taxon>Rosa</taxon>
    </lineage>
</organism>
<reference evidence="1 2" key="1">
    <citation type="journal article" date="2018" name="Nat. Genet.">
        <title>The Rosa genome provides new insights in the design of modern roses.</title>
        <authorList>
            <person name="Bendahmane M."/>
        </authorList>
    </citation>
    <scope>NUCLEOTIDE SEQUENCE [LARGE SCALE GENOMIC DNA]</scope>
    <source>
        <strain evidence="2">cv. Old Blush</strain>
    </source>
</reference>
<gene>
    <name evidence="1" type="ORF">RchiOBHm_Chr1g0355671</name>
</gene>
<keyword evidence="1" id="KW-0808">Transferase</keyword>
<keyword evidence="2" id="KW-1185">Reference proteome</keyword>
<dbReference type="PANTHER" id="PTHR48055">
    <property type="entry name" value="LEUCINE-RICH REPEAT RECEPTOR PROTEIN KINASE EMS1"/>
    <property type="match status" value="1"/>
</dbReference>
<comment type="caution">
    <text evidence="1">The sequence shown here is derived from an EMBL/GenBank/DDBJ whole genome shotgun (WGS) entry which is preliminary data.</text>
</comment>
<dbReference type="GO" id="GO:0016020">
    <property type="term" value="C:membrane"/>
    <property type="evidence" value="ECO:0007669"/>
    <property type="project" value="TreeGrafter"/>
</dbReference>
<dbReference type="STRING" id="74649.A0A2P6SHG1"/>
<dbReference type="InterPro" id="IPR051564">
    <property type="entry name" value="LRR_receptor-like_kinase"/>
</dbReference>
<evidence type="ECO:0000313" key="2">
    <source>
        <dbReference type="Proteomes" id="UP000238479"/>
    </source>
</evidence>
<name>A0A2P6SHG1_ROSCH</name>
<sequence length="104" mass="11614">MFTGKKPTDHMFSDGSNLHKFVKTALAQRVTEITDSRLLQGDTDYAKENVKLLSLIFEIGIAYSAEVPRDQIDVSDVASELLSIRDRLLASETSESFLLCYGLQ</sequence>
<dbReference type="GO" id="GO:0004674">
    <property type="term" value="F:protein serine/threonine kinase activity"/>
    <property type="evidence" value="ECO:0007669"/>
    <property type="project" value="UniProtKB-KW"/>
</dbReference>